<sequence length="500" mass="53032">MIQELISGFATIMQPEHLFWCVVGITLGTLVGALPGVGPVTGIAILLPITFGMNPISALLLLMGIYQGSMYGGRISSVLLNVPGDSAAVVTTFDGYPLTQQGRAGYALTLSAVASFIGGVIGFIGLVFLAGPITGVALKFGAPEYFALMVFALIATSGLTEKKPFKPIVVMLLGLLIASVGVDPVAGTERFTFGVLALWKGINFVVVAVGLFGLSEVFVRMEERIDLQEVRKKIPFSDLFPKVSELIKDSWAMIRGSILGFFIGVLPGAGATIATFLTYDMEKKLSKEPEKFGKGASKGLSGPEAANNATVGGALIPLFSLGIPGSGTTAILLGALMMLGLQPGPLMFETSGNIIWAAIAGLFLANVLLLILNTAFVPLFAIAVQKAEPYLGPIIAAFCIIGAYMLNNSLFDVGLMITFGILGYILRKFGFPLAPLVLAVILGPILEDNFRQSLMMSGNEISIFYTRPITLTIFIITLIIVMLPIVRKLLKMRRRGISGV</sequence>
<feature type="transmembrane region" description="Helical" evidence="1">
    <location>
        <begin position="394"/>
        <end position="422"/>
    </location>
</feature>
<protein>
    <submittedName>
        <fullName evidence="3">Tripartite tricarboxylate transporter TctA family</fullName>
    </submittedName>
</protein>
<feature type="transmembrane region" description="Helical" evidence="1">
    <location>
        <begin position="18"/>
        <end position="37"/>
    </location>
</feature>
<evidence type="ECO:0000259" key="2">
    <source>
        <dbReference type="Pfam" id="PF01970"/>
    </source>
</evidence>
<keyword evidence="1" id="KW-1133">Transmembrane helix</keyword>
<dbReference type="Pfam" id="PF01970">
    <property type="entry name" value="TctA"/>
    <property type="match status" value="1"/>
</dbReference>
<proteinExistence type="predicted"/>
<feature type="transmembrane region" description="Helical" evidence="1">
    <location>
        <begin position="466"/>
        <end position="486"/>
    </location>
</feature>
<evidence type="ECO:0000313" key="4">
    <source>
        <dbReference type="Proteomes" id="UP000254519"/>
    </source>
</evidence>
<evidence type="ECO:0000256" key="1">
    <source>
        <dbReference type="SAM" id="Phobius"/>
    </source>
</evidence>
<keyword evidence="4" id="KW-1185">Reference proteome</keyword>
<dbReference type="Proteomes" id="UP000254519">
    <property type="component" value="Unassembled WGS sequence"/>
</dbReference>
<feature type="domain" description="DUF112" evidence="2">
    <location>
        <begin position="18"/>
        <end position="438"/>
    </location>
</feature>
<feature type="transmembrane region" description="Helical" evidence="1">
    <location>
        <begin position="106"/>
        <end position="130"/>
    </location>
</feature>
<feature type="transmembrane region" description="Helical" evidence="1">
    <location>
        <begin position="353"/>
        <end position="382"/>
    </location>
</feature>
<feature type="transmembrane region" description="Helical" evidence="1">
    <location>
        <begin position="43"/>
        <end position="66"/>
    </location>
</feature>
<dbReference type="PANTHER" id="PTHR35342">
    <property type="entry name" value="TRICARBOXYLIC TRANSPORT PROTEIN"/>
    <property type="match status" value="1"/>
</dbReference>
<dbReference type="InterPro" id="IPR002823">
    <property type="entry name" value="DUF112_TM"/>
</dbReference>
<organism evidence="3 4">
    <name type="scientific">Sporosarcina pasteurii</name>
    <name type="common">Bacillus pasteurii</name>
    <dbReference type="NCBI Taxonomy" id="1474"/>
    <lineage>
        <taxon>Bacteria</taxon>
        <taxon>Bacillati</taxon>
        <taxon>Bacillota</taxon>
        <taxon>Bacilli</taxon>
        <taxon>Bacillales</taxon>
        <taxon>Caryophanaceae</taxon>
        <taxon>Sporosarcina</taxon>
    </lineage>
</organism>
<accession>A0A380BLD6</accession>
<keyword evidence="1" id="KW-0472">Membrane</keyword>
<name>A0A380BLD6_SPOPA</name>
<dbReference type="RefSeq" id="WP_166739503.1">
    <property type="nucleotide sequence ID" value="NZ_CP038012.1"/>
</dbReference>
<feature type="transmembrane region" description="Helical" evidence="1">
    <location>
        <begin position="258"/>
        <end position="279"/>
    </location>
</feature>
<feature type="transmembrane region" description="Helical" evidence="1">
    <location>
        <begin position="168"/>
        <end position="187"/>
    </location>
</feature>
<dbReference type="EMBL" id="UGYZ01000002">
    <property type="protein sequence ID" value="SUJ03296.1"/>
    <property type="molecule type" value="Genomic_DNA"/>
</dbReference>
<dbReference type="PANTHER" id="PTHR35342:SF5">
    <property type="entry name" value="TRICARBOXYLIC TRANSPORT PROTEIN"/>
    <property type="match status" value="1"/>
</dbReference>
<feature type="transmembrane region" description="Helical" evidence="1">
    <location>
        <begin position="318"/>
        <end position="341"/>
    </location>
</feature>
<feature type="transmembrane region" description="Helical" evidence="1">
    <location>
        <begin position="193"/>
        <end position="214"/>
    </location>
</feature>
<feature type="transmembrane region" description="Helical" evidence="1">
    <location>
        <begin position="429"/>
        <end position="446"/>
    </location>
</feature>
<feature type="transmembrane region" description="Helical" evidence="1">
    <location>
        <begin position="136"/>
        <end position="156"/>
    </location>
</feature>
<dbReference type="AlphaFoldDB" id="A0A380BLD6"/>
<keyword evidence="1" id="KW-0812">Transmembrane</keyword>
<evidence type="ECO:0000313" key="3">
    <source>
        <dbReference type="EMBL" id="SUJ03296.1"/>
    </source>
</evidence>
<gene>
    <name evidence="3" type="ORF">NCTC4822_01395</name>
</gene>
<reference evidence="3 4" key="1">
    <citation type="submission" date="2018-06" db="EMBL/GenBank/DDBJ databases">
        <authorList>
            <consortium name="Pathogen Informatics"/>
            <person name="Doyle S."/>
        </authorList>
    </citation>
    <scope>NUCLEOTIDE SEQUENCE [LARGE SCALE GENOMIC DNA]</scope>
    <source>
        <strain evidence="4">ATCC 11859 / DSM 33 / NCIB 8841 / NCTC 4822</strain>
    </source>
</reference>